<proteinExistence type="predicted"/>
<evidence type="ECO:0000313" key="2">
    <source>
        <dbReference type="EMBL" id="GMT22186.1"/>
    </source>
</evidence>
<feature type="transmembrane region" description="Helical" evidence="1">
    <location>
        <begin position="129"/>
        <end position="154"/>
    </location>
</feature>
<feature type="non-terminal residue" evidence="2">
    <location>
        <position position="1"/>
    </location>
</feature>
<accession>A0AAV5VRI0</accession>
<reference evidence="2" key="1">
    <citation type="submission" date="2023-10" db="EMBL/GenBank/DDBJ databases">
        <title>Genome assembly of Pristionchus species.</title>
        <authorList>
            <person name="Yoshida K."/>
            <person name="Sommer R.J."/>
        </authorList>
    </citation>
    <scope>NUCLEOTIDE SEQUENCE</scope>
    <source>
        <strain evidence="2">RS5133</strain>
    </source>
</reference>
<evidence type="ECO:0000256" key="1">
    <source>
        <dbReference type="SAM" id="Phobius"/>
    </source>
</evidence>
<feature type="non-terminal residue" evidence="2">
    <location>
        <position position="260"/>
    </location>
</feature>
<dbReference type="Proteomes" id="UP001432322">
    <property type="component" value="Unassembled WGS sequence"/>
</dbReference>
<gene>
    <name evidence="2" type="ORF">PFISCL1PPCAC_13483</name>
</gene>
<feature type="transmembrane region" description="Helical" evidence="1">
    <location>
        <begin position="12"/>
        <end position="32"/>
    </location>
</feature>
<feature type="transmembrane region" description="Helical" evidence="1">
    <location>
        <begin position="44"/>
        <end position="65"/>
    </location>
</feature>
<keyword evidence="1" id="KW-0812">Transmembrane</keyword>
<dbReference type="PANTHER" id="PTHR47521:SF18">
    <property type="entry name" value="G PROTEIN-COUPLED RECEPTOR-RELATED"/>
    <property type="match status" value="1"/>
</dbReference>
<dbReference type="AlphaFoldDB" id="A0AAV5VRI0"/>
<evidence type="ECO:0000313" key="3">
    <source>
        <dbReference type="Proteomes" id="UP001432322"/>
    </source>
</evidence>
<dbReference type="InterPro" id="IPR052860">
    <property type="entry name" value="NRL-GPCR1"/>
</dbReference>
<dbReference type="EMBL" id="BTSY01000004">
    <property type="protein sequence ID" value="GMT22186.1"/>
    <property type="molecule type" value="Genomic_DNA"/>
</dbReference>
<name>A0AAV5VRI0_9BILA</name>
<feature type="transmembrane region" description="Helical" evidence="1">
    <location>
        <begin position="231"/>
        <end position="252"/>
    </location>
</feature>
<comment type="caution">
    <text evidence="2">The sequence shown here is derived from an EMBL/GenBank/DDBJ whole genome shotgun (WGS) entry which is preliminary data.</text>
</comment>
<keyword evidence="3" id="KW-1185">Reference proteome</keyword>
<keyword evidence="1" id="KW-0472">Membrane</keyword>
<keyword evidence="1" id="KW-1133">Transmembrane helix</keyword>
<dbReference type="PANTHER" id="PTHR47521">
    <property type="entry name" value="SERPENTINE RECEPTOR, CLASS E (EPSILON)-RELATED"/>
    <property type="match status" value="1"/>
</dbReference>
<organism evidence="2 3">
    <name type="scientific">Pristionchus fissidentatus</name>
    <dbReference type="NCBI Taxonomy" id="1538716"/>
    <lineage>
        <taxon>Eukaryota</taxon>
        <taxon>Metazoa</taxon>
        <taxon>Ecdysozoa</taxon>
        <taxon>Nematoda</taxon>
        <taxon>Chromadorea</taxon>
        <taxon>Rhabditida</taxon>
        <taxon>Rhabditina</taxon>
        <taxon>Diplogasteromorpha</taxon>
        <taxon>Diplogasteroidea</taxon>
        <taxon>Neodiplogasteridae</taxon>
        <taxon>Pristionchus</taxon>
    </lineage>
</organism>
<sequence>FNVILRTYPIVQLLHICIVSLALPPVVILLSQLSKIALHDNCKFLIFAWASAFLACVVMHCAYIACDLIPGNYLPQNNHHPHNRWIIEYSNNALYLFFSIQELLLSLERALSCVSPVAYHNKGLSKNNIAIACCFSNTIDILSLVCLSATSYYVSRRKKHIIHSSLIEKYQVRIEHVQVQILSLFKIKEAFDITRVMLPCGAISLFMKVSSSMAAWVYALDMIESKYMFTLTGGAYFIIESLNCMICSTILLTKHEGLRK</sequence>
<evidence type="ECO:0008006" key="4">
    <source>
        <dbReference type="Google" id="ProtNLM"/>
    </source>
</evidence>
<protein>
    <recommendedName>
        <fullName evidence="4">G protein-coupled receptor</fullName>
    </recommendedName>
</protein>
<feature type="transmembrane region" description="Helical" evidence="1">
    <location>
        <begin position="196"/>
        <end position="219"/>
    </location>
</feature>